<evidence type="ECO:0000256" key="11">
    <source>
        <dbReference type="ARBA" id="ARBA00032500"/>
    </source>
</evidence>
<comment type="subcellular location">
    <subcellularLocation>
        <location evidence="1">Nucleus</location>
        <location evidence="1">Nucleolus</location>
    </subcellularLocation>
</comment>
<evidence type="ECO:0000256" key="9">
    <source>
        <dbReference type="ARBA" id="ARBA00023163"/>
    </source>
</evidence>
<evidence type="ECO:0000256" key="5">
    <source>
        <dbReference type="ARBA" id="ARBA00022771"/>
    </source>
</evidence>
<evidence type="ECO:0000259" key="13">
    <source>
        <dbReference type="Pfam" id="PF11781"/>
    </source>
</evidence>
<dbReference type="Pfam" id="PF20645">
    <property type="entry name" value="Rrn7_cyclin_C"/>
    <property type="match status" value="1"/>
</dbReference>
<keyword evidence="16" id="KW-1185">Reference proteome</keyword>
<dbReference type="Pfam" id="PF20644">
    <property type="entry name" value="Rrn7_cyclin_N"/>
    <property type="match status" value="1"/>
</dbReference>
<dbReference type="InterPro" id="IPR048538">
    <property type="entry name" value="Rrn7_cyclin_C"/>
</dbReference>
<dbReference type="FunCoup" id="A0A6J2V7Y5">
    <property type="interactions" value="523"/>
</dbReference>
<evidence type="ECO:0000256" key="3">
    <source>
        <dbReference type="ARBA" id="ARBA00018994"/>
    </source>
</evidence>
<gene>
    <name evidence="17" type="primary">taf1b</name>
</gene>
<evidence type="ECO:0000256" key="1">
    <source>
        <dbReference type="ARBA" id="ARBA00004604"/>
    </source>
</evidence>
<keyword evidence="4" id="KW-0479">Metal-binding</keyword>
<dbReference type="OrthoDB" id="10069252at2759"/>
<evidence type="ECO:0000256" key="10">
    <source>
        <dbReference type="ARBA" id="ARBA00023242"/>
    </source>
</evidence>
<dbReference type="Proteomes" id="UP000504632">
    <property type="component" value="Chromosome 4"/>
</dbReference>
<dbReference type="GO" id="GO:0070860">
    <property type="term" value="C:RNA polymerase I core factor complex"/>
    <property type="evidence" value="ECO:0007669"/>
    <property type="project" value="InterPro"/>
</dbReference>
<feature type="domain" description="Rrn7/TAF1B N-terminal cyclin" evidence="14">
    <location>
        <begin position="79"/>
        <end position="254"/>
    </location>
</feature>
<dbReference type="InParanoid" id="A0A6J2V7Y5"/>
<evidence type="ECO:0000256" key="4">
    <source>
        <dbReference type="ARBA" id="ARBA00022723"/>
    </source>
</evidence>
<keyword evidence="9" id="KW-0804">Transcription</keyword>
<evidence type="ECO:0000256" key="2">
    <source>
        <dbReference type="ARBA" id="ARBA00006899"/>
    </source>
</evidence>
<keyword evidence="6" id="KW-0862">Zinc</keyword>
<dbReference type="GO" id="GO:0005668">
    <property type="term" value="C:RNA polymerase transcription factor SL1 complex"/>
    <property type="evidence" value="ECO:0007669"/>
    <property type="project" value="TreeGrafter"/>
</dbReference>
<name>A0A6J2V7Y5_CHACN</name>
<protein>
    <recommendedName>
        <fullName evidence="3">TATA box-binding protein-associated factor RNA polymerase I subunit B</fullName>
    </recommendedName>
    <alternativeName>
        <fullName evidence="11">TATA box-binding protein-associated factor 1B</fullName>
    </alternativeName>
</protein>
<dbReference type="RefSeq" id="XP_030627878.1">
    <property type="nucleotide sequence ID" value="XM_030772018.1"/>
</dbReference>
<dbReference type="GeneID" id="115810101"/>
<dbReference type="InterPro" id="IPR033599">
    <property type="entry name" value="TAF1B/Rrn7"/>
</dbReference>
<keyword evidence="5" id="KW-0863">Zinc-finger</keyword>
<dbReference type="InterPro" id="IPR021752">
    <property type="entry name" value="TF_Rrn7_Zf"/>
</dbReference>
<evidence type="ECO:0000313" key="17">
    <source>
        <dbReference type="RefSeq" id="XP_030627878.1"/>
    </source>
</evidence>
<dbReference type="AlphaFoldDB" id="A0A6J2V7Y5"/>
<dbReference type="InterPro" id="IPR048540">
    <property type="entry name" value="Rrn7_cyclin_N"/>
</dbReference>
<dbReference type="CTD" id="9014"/>
<evidence type="ECO:0000256" key="12">
    <source>
        <dbReference type="SAM" id="MobiDB-lite"/>
    </source>
</evidence>
<evidence type="ECO:0000259" key="15">
    <source>
        <dbReference type="Pfam" id="PF20645"/>
    </source>
</evidence>
<dbReference type="Pfam" id="PF11781">
    <property type="entry name" value="Zn_ribbon_RRN7"/>
    <property type="match status" value="1"/>
</dbReference>
<evidence type="ECO:0000256" key="7">
    <source>
        <dbReference type="ARBA" id="ARBA00023015"/>
    </source>
</evidence>
<keyword evidence="7" id="KW-0805">Transcription regulation</keyword>
<evidence type="ECO:0000313" key="16">
    <source>
        <dbReference type="Proteomes" id="UP000504632"/>
    </source>
</evidence>
<reference evidence="17" key="1">
    <citation type="submission" date="2025-08" db="UniProtKB">
        <authorList>
            <consortium name="RefSeq"/>
        </authorList>
    </citation>
    <scope>IDENTIFICATION</scope>
</reference>
<comment type="similarity">
    <text evidence="2">Belongs to the RRN7/TAF1B family.</text>
</comment>
<dbReference type="PANTHER" id="PTHR31576">
    <property type="entry name" value="TATA BOX-BINDING PROTEIN-ASSOCIATED FACTOR RNA POLYMERASE I SUBUNIT B"/>
    <property type="match status" value="1"/>
</dbReference>
<dbReference type="PANTHER" id="PTHR31576:SF2">
    <property type="entry name" value="TATA BOX-BINDING PROTEIN-ASSOCIATED FACTOR RNA POLYMERASE I SUBUNIT B"/>
    <property type="match status" value="1"/>
</dbReference>
<evidence type="ECO:0000256" key="8">
    <source>
        <dbReference type="ARBA" id="ARBA00023125"/>
    </source>
</evidence>
<dbReference type="GO" id="GO:0001164">
    <property type="term" value="F:RNA polymerase I core promoter sequence-specific DNA binding"/>
    <property type="evidence" value="ECO:0007669"/>
    <property type="project" value="InterPro"/>
</dbReference>
<feature type="region of interest" description="Disordered" evidence="12">
    <location>
        <begin position="133"/>
        <end position="170"/>
    </location>
</feature>
<accession>A0A6J2V7Y5</accession>
<sequence>MDEELTAGYNEPCVQCSAVHWGISDGGQFFCKNCHNVIERIRDDVDEFFVTRSARASRIASRRQKKGKTGREWLVCEGFQFILKHQAEALVSLGVDPLFKSKVLINLWRRYLQKTRQAYTHQPIRTAKFCTDMTSESEGESVGTRSERSGPVSDNSESMRSEWSEPLSDASEGFDSASGLSSVGVSSVWSGSLDADMYISSKERKAHHLMSMPRTLALCHLALLWMREAITLSALLRLVYDDRVPYINAYKVFPEEMKPYGRDFGIFRVESLPSYRKVHKEAVEMAEILELPSFPPISEECLLHPTLLTVHYLQELNLPDELHVWVCKIIEKSRIKEESFLTFDPTIRNPTLPFYDLQAAAAIIVALKLLYGLNDRTEWIVSTIAERKRRDKKKKKGVEDKKIFSLRKWYKIVQPAVTQAKEREERALARKQWKSIKVIVPSLKAKSVVLKRRRK</sequence>
<feature type="domain" description="RRN7-type" evidence="13">
    <location>
        <begin position="8"/>
        <end position="39"/>
    </location>
</feature>
<evidence type="ECO:0000259" key="14">
    <source>
        <dbReference type="Pfam" id="PF20644"/>
    </source>
</evidence>
<proteinExistence type="inferred from homology"/>
<organism evidence="16 17">
    <name type="scientific">Chanos chanos</name>
    <name type="common">Milkfish</name>
    <name type="synonym">Mugil chanos</name>
    <dbReference type="NCBI Taxonomy" id="29144"/>
    <lineage>
        <taxon>Eukaryota</taxon>
        <taxon>Metazoa</taxon>
        <taxon>Chordata</taxon>
        <taxon>Craniata</taxon>
        <taxon>Vertebrata</taxon>
        <taxon>Euteleostomi</taxon>
        <taxon>Actinopterygii</taxon>
        <taxon>Neopterygii</taxon>
        <taxon>Teleostei</taxon>
        <taxon>Ostariophysi</taxon>
        <taxon>Gonorynchiformes</taxon>
        <taxon>Chanidae</taxon>
        <taxon>Chanos</taxon>
    </lineage>
</organism>
<dbReference type="GO" id="GO:0042790">
    <property type="term" value="P:nucleolar large rRNA transcription by RNA polymerase I"/>
    <property type="evidence" value="ECO:0007669"/>
    <property type="project" value="TreeGrafter"/>
</dbReference>
<keyword evidence="8" id="KW-0238">DNA-binding</keyword>
<keyword evidence="10" id="KW-0539">Nucleus</keyword>
<dbReference type="GO" id="GO:0008270">
    <property type="term" value="F:zinc ion binding"/>
    <property type="evidence" value="ECO:0007669"/>
    <property type="project" value="UniProtKB-KW"/>
</dbReference>
<feature type="domain" description="Rrn7/TAF1B C-terminal cyclin" evidence="15">
    <location>
        <begin position="271"/>
        <end position="451"/>
    </location>
</feature>
<evidence type="ECO:0000256" key="6">
    <source>
        <dbReference type="ARBA" id="ARBA00022833"/>
    </source>
</evidence>